<feature type="transmembrane region" description="Helical" evidence="6">
    <location>
        <begin position="250"/>
        <end position="276"/>
    </location>
</feature>
<dbReference type="AlphaFoldDB" id="A0A495PWU8"/>
<evidence type="ECO:0000259" key="7">
    <source>
        <dbReference type="Pfam" id="PF03772"/>
    </source>
</evidence>
<evidence type="ECO:0000256" key="2">
    <source>
        <dbReference type="ARBA" id="ARBA00022475"/>
    </source>
</evidence>
<evidence type="ECO:0000256" key="6">
    <source>
        <dbReference type="SAM" id="Phobius"/>
    </source>
</evidence>
<dbReference type="OrthoDB" id="9761531at2"/>
<keyword evidence="5 6" id="KW-0472">Membrane</keyword>
<feature type="transmembrane region" description="Helical" evidence="6">
    <location>
        <begin position="55"/>
        <end position="75"/>
    </location>
</feature>
<dbReference type="EMBL" id="RBLG01000001">
    <property type="protein sequence ID" value="RKS55087.1"/>
    <property type="molecule type" value="Genomic_DNA"/>
</dbReference>
<feature type="transmembrane region" description="Helical" evidence="6">
    <location>
        <begin position="508"/>
        <end position="525"/>
    </location>
</feature>
<dbReference type="PANTHER" id="PTHR30619:SF1">
    <property type="entry name" value="RECOMBINATION PROTEIN 2"/>
    <property type="match status" value="1"/>
</dbReference>
<reference evidence="9 10" key="1">
    <citation type="submission" date="2018-10" db="EMBL/GenBank/DDBJ databases">
        <title>Genomic Encyclopedia of Archaeal and Bacterial Type Strains, Phase II (KMG-II): from individual species to whole genera.</title>
        <authorList>
            <person name="Goeker M."/>
        </authorList>
    </citation>
    <scope>NUCLEOTIDE SEQUENCE [LARGE SCALE GENOMIC DNA]</scope>
    <source>
        <strain evidence="9 10">DSM 19839</strain>
    </source>
</reference>
<keyword evidence="2" id="KW-1003">Cell membrane</keyword>
<feature type="domain" description="ComEC/Rec2-related protein" evidence="7">
    <location>
        <begin position="234"/>
        <end position="502"/>
    </location>
</feature>
<name>A0A495PWU8_9FLAO</name>
<feature type="transmembrane region" description="Helical" evidence="6">
    <location>
        <begin position="387"/>
        <end position="410"/>
    </location>
</feature>
<keyword evidence="10" id="KW-1185">Reference proteome</keyword>
<evidence type="ECO:0000256" key="5">
    <source>
        <dbReference type="ARBA" id="ARBA00023136"/>
    </source>
</evidence>
<evidence type="ECO:0000313" key="10">
    <source>
        <dbReference type="Proteomes" id="UP000276282"/>
    </source>
</evidence>
<evidence type="ECO:0000259" key="8">
    <source>
        <dbReference type="Pfam" id="PF13567"/>
    </source>
</evidence>
<proteinExistence type="predicted"/>
<feature type="transmembrane region" description="Helical" evidence="6">
    <location>
        <begin position="288"/>
        <end position="305"/>
    </location>
</feature>
<feature type="transmembrane region" description="Helical" evidence="6">
    <location>
        <begin position="482"/>
        <end position="501"/>
    </location>
</feature>
<feature type="domain" description="DUF4131" evidence="8">
    <location>
        <begin position="28"/>
        <end position="188"/>
    </location>
</feature>
<feature type="transmembrane region" description="Helical" evidence="6">
    <location>
        <begin position="359"/>
        <end position="375"/>
    </location>
</feature>
<keyword evidence="3 6" id="KW-0812">Transmembrane</keyword>
<evidence type="ECO:0000256" key="4">
    <source>
        <dbReference type="ARBA" id="ARBA00022989"/>
    </source>
</evidence>
<dbReference type="Pfam" id="PF13567">
    <property type="entry name" value="DUF4131"/>
    <property type="match status" value="1"/>
</dbReference>
<comment type="caution">
    <text evidence="9">The sequence shown here is derived from an EMBL/GenBank/DDBJ whole genome shotgun (WGS) entry which is preliminary data.</text>
</comment>
<feature type="transmembrane region" description="Helical" evidence="6">
    <location>
        <begin position="29"/>
        <end position="48"/>
    </location>
</feature>
<dbReference type="InterPro" id="IPR025405">
    <property type="entry name" value="DUF4131"/>
</dbReference>
<feature type="transmembrane region" description="Helical" evidence="6">
    <location>
        <begin position="334"/>
        <end position="353"/>
    </location>
</feature>
<dbReference type="NCBIfam" id="TIGR00360">
    <property type="entry name" value="ComEC_N-term"/>
    <property type="match status" value="1"/>
</dbReference>
<feature type="transmembrane region" description="Helical" evidence="6">
    <location>
        <begin position="5"/>
        <end position="23"/>
    </location>
</feature>
<evidence type="ECO:0000313" key="9">
    <source>
        <dbReference type="EMBL" id="RKS55087.1"/>
    </source>
</evidence>
<dbReference type="InterPro" id="IPR052159">
    <property type="entry name" value="Competence_DNA_uptake"/>
</dbReference>
<keyword evidence="4 6" id="KW-1133">Transmembrane helix</keyword>
<dbReference type="GO" id="GO:0005886">
    <property type="term" value="C:plasma membrane"/>
    <property type="evidence" value="ECO:0007669"/>
    <property type="project" value="UniProtKB-SubCell"/>
</dbReference>
<comment type="subcellular location">
    <subcellularLocation>
        <location evidence="1">Cell membrane</location>
        <topology evidence="1">Multi-pass membrane protein</topology>
    </subcellularLocation>
</comment>
<evidence type="ECO:0000256" key="1">
    <source>
        <dbReference type="ARBA" id="ARBA00004651"/>
    </source>
</evidence>
<accession>A0A495PWU8</accession>
<dbReference type="PANTHER" id="PTHR30619">
    <property type="entry name" value="DNA INTERNALIZATION/COMPETENCE PROTEIN COMEC/REC2"/>
    <property type="match status" value="1"/>
</dbReference>
<dbReference type="Proteomes" id="UP000276282">
    <property type="component" value="Unassembled WGS sequence"/>
</dbReference>
<dbReference type="Pfam" id="PF03772">
    <property type="entry name" value="Competence"/>
    <property type="match status" value="1"/>
</dbReference>
<dbReference type="InterPro" id="IPR004477">
    <property type="entry name" value="ComEC_N"/>
</dbReference>
<dbReference type="RefSeq" id="WP_121343925.1">
    <property type="nucleotide sequence ID" value="NZ_RBLG01000001.1"/>
</dbReference>
<feature type="transmembrane region" description="Helical" evidence="6">
    <location>
        <begin position="455"/>
        <end position="476"/>
    </location>
</feature>
<sequence length="682" mass="77422">MYNFTLIKLTFFLIVGILLGFYIDISLFILLTTGVLLFSAFLITYFLAKKSFLQNPIFGVFGFLMFLYLGFVASYSQLPKNNSDHFTNHIHTISDGSSPLIFAEVHEILKPGVYQDRYILKLTLLDSNYTEGKLLLNISKDSLLPRLKVGQRLVTLGQFKDIQGSLNPYQFNYSRYMKTLGVYSQLNILPNQFKTLETSTNSFRSYSGDLREYIIYKLRKQNFSKDELAVIQALLLGQRQELSSEIQQNYASAGVIHILAVSGLHVGIILFLLNWVLKFMDSWKYGKAVKTLILLISLWGFALIAGLSPSVVRAVSMFSFVAIGLQLNRRTSILNTLFASLLILLLINPLFLFQVGFQLSYSAVFAIVVFQPAIMKLINTENKSLRYIWKIVSVTLAAQIGVLPLSLFYFHQFPGLFLISNILILPFMSLILAVGIILIFLILLGINPFLLSTTYAWMISTLNNFVAFIASQNTFIIKDISFSLFLCLSFFVLLISISFLLKKISFRNIALVLSSIILIQMVFLYEKLEKPINELVIFHRSRNTDIGITRNNNFNHFSSNTQEKPGFIRDYETGSKLQTDTILKLKNIYSFAEKDILVLDSLGIYKVNKLKPKLILLTNSPKLNLERLITDLKPEQIIADGSNYKNLIAIWRKTAENKKLPFHATGEKGAFIIKSVTSTEGN</sequence>
<evidence type="ECO:0000256" key="3">
    <source>
        <dbReference type="ARBA" id="ARBA00022692"/>
    </source>
</evidence>
<gene>
    <name evidence="9" type="ORF">BC962_0042</name>
</gene>
<feature type="transmembrane region" description="Helical" evidence="6">
    <location>
        <begin position="416"/>
        <end position="443"/>
    </location>
</feature>
<organism evidence="9 10">
    <name type="scientific">Gillisia mitskevichiae</name>
    <dbReference type="NCBI Taxonomy" id="270921"/>
    <lineage>
        <taxon>Bacteria</taxon>
        <taxon>Pseudomonadati</taxon>
        <taxon>Bacteroidota</taxon>
        <taxon>Flavobacteriia</taxon>
        <taxon>Flavobacteriales</taxon>
        <taxon>Flavobacteriaceae</taxon>
        <taxon>Gillisia</taxon>
    </lineage>
</organism>
<protein>
    <submittedName>
        <fullName evidence="9">Competence protein ComEC</fullName>
    </submittedName>
</protein>